<evidence type="ECO:0000256" key="2">
    <source>
        <dbReference type="ARBA" id="ARBA00022475"/>
    </source>
</evidence>
<evidence type="ECO:0000256" key="7">
    <source>
        <dbReference type="RuleBase" id="RU369079"/>
    </source>
</evidence>
<feature type="transmembrane region" description="Helical" evidence="7">
    <location>
        <begin position="399"/>
        <end position="422"/>
    </location>
</feature>
<dbReference type="PANTHER" id="PTHR33362:SF2">
    <property type="entry name" value="TRAP TRANSPORTER LARGE PERMEASE PROTEIN"/>
    <property type="match status" value="1"/>
</dbReference>
<comment type="caution">
    <text evidence="9">The sequence shown here is derived from an EMBL/GenBank/DDBJ whole genome shotgun (WGS) entry which is preliminary data.</text>
</comment>
<keyword evidence="10" id="KW-1185">Reference proteome</keyword>
<dbReference type="InterPro" id="IPR004681">
    <property type="entry name" value="TRAP_DctM"/>
</dbReference>
<accession>A0AAW5R4B0</accession>
<keyword evidence="5 7" id="KW-1133">Transmembrane helix</keyword>
<dbReference type="PANTHER" id="PTHR33362">
    <property type="entry name" value="SIALIC ACID TRAP TRANSPORTER PERMEASE PROTEIN SIAT-RELATED"/>
    <property type="match status" value="1"/>
</dbReference>
<keyword evidence="7" id="KW-0813">Transport</keyword>
<feature type="transmembrane region" description="Helical" evidence="7">
    <location>
        <begin position="168"/>
        <end position="193"/>
    </location>
</feature>
<dbReference type="PIRSF" id="PIRSF006066">
    <property type="entry name" value="HI0050"/>
    <property type="match status" value="1"/>
</dbReference>
<reference evidence="9 10" key="1">
    <citation type="submission" date="2022-04" db="EMBL/GenBank/DDBJ databases">
        <authorList>
            <person name="Ye Y.-Q."/>
            <person name="Du Z.-J."/>
        </authorList>
    </citation>
    <scope>NUCLEOTIDE SEQUENCE [LARGE SCALE GENOMIC DNA]</scope>
    <source>
        <strain evidence="9 10">A6E488</strain>
    </source>
</reference>
<evidence type="ECO:0000259" key="8">
    <source>
        <dbReference type="Pfam" id="PF06808"/>
    </source>
</evidence>
<evidence type="ECO:0000256" key="1">
    <source>
        <dbReference type="ARBA" id="ARBA00004429"/>
    </source>
</evidence>
<dbReference type="InterPro" id="IPR010656">
    <property type="entry name" value="DctM"/>
</dbReference>
<dbReference type="Pfam" id="PF06808">
    <property type="entry name" value="DctM"/>
    <property type="match status" value="1"/>
</dbReference>
<evidence type="ECO:0000256" key="6">
    <source>
        <dbReference type="ARBA" id="ARBA00023136"/>
    </source>
</evidence>
<evidence type="ECO:0000313" key="9">
    <source>
        <dbReference type="EMBL" id="MCT8974230.1"/>
    </source>
</evidence>
<feature type="transmembrane region" description="Helical" evidence="7">
    <location>
        <begin position="136"/>
        <end position="162"/>
    </location>
</feature>
<comment type="similarity">
    <text evidence="7">Belongs to the TRAP transporter large permease family.</text>
</comment>
<sequence>MGFSAFLLLFFALIGLGVPIAFVLGLSSFAYILIEGQTSLLLATGQRMVQGVNNFSLLAVPFFLLAGELMNRGGITWRLIEFAQSILGHFHGGLAYVNIVVSGFLSSIIGSANAVAAITSASIVPEMARKGYNLNAASAVSAAAATMGPIVPPSLILILYGVAANTSIGALFLAGIIPGLLLGAGFFVAAYFVSRRDAGIQRTPRVTTKQALRATLVALPPLSIPLVILGGIISGVFTPTEAGAIACVLAIGLGGFFYRELAWRDLPGIVLRAGIVTAGVLFIAATAALFGWIMAIERIPAIVAAWMTGLSSDPNIILLMIMASLLVIGLFLEPLAAILITVPVLLPVATQLGIHPVHFGMMMSVNLVIGLITPPVGLVLFIVTGITRVSVVALSRALLPYYLGALVVLFLVTFVPQLSLFLPDLFK</sequence>
<feature type="transmembrane region" description="Helical" evidence="7">
    <location>
        <begin position="6"/>
        <end position="34"/>
    </location>
</feature>
<feature type="transmembrane region" description="Helical" evidence="7">
    <location>
        <begin position="367"/>
        <end position="387"/>
    </location>
</feature>
<protein>
    <recommendedName>
        <fullName evidence="7">TRAP transporter large permease protein</fullName>
    </recommendedName>
</protein>
<evidence type="ECO:0000256" key="5">
    <source>
        <dbReference type="ARBA" id="ARBA00022989"/>
    </source>
</evidence>
<gene>
    <name evidence="9" type="ORF">MUB46_20380</name>
</gene>
<dbReference type="AlphaFoldDB" id="A0AAW5R4B0"/>
<feature type="transmembrane region" description="Helical" evidence="7">
    <location>
        <begin position="242"/>
        <end position="258"/>
    </location>
</feature>
<feature type="transmembrane region" description="Helical" evidence="7">
    <location>
        <begin position="95"/>
        <end position="124"/>
    </location>
</feature>
<dbReference type="RefSeq" id="WP_261617817.1">
    <property type="nucleotide sequence ID" value="NZ_JALIDZ010000011.1"/>
</dbReference>
<keyword evidence="3 7" id="KW-0997">Cell inner membrane</keyword>
<feature type="transmembrane region" description="Helical" evidence="7">
    <location>
        <begin position="270"/>
        <end position="296"/>
    </location>
</feature>
<dbReference type="GO" id="GO:0022857">
    <property type="term" value="F:transmembrane transporter activity"/>
    <property type="evidence" value="ECO:0007669"/>
    <property type="project" value="UniProtKB-UniRule"/>
</dbReference>
<organism evidence="9 10">
    <name type="scientific">Microbaculum marinisediminis</name>
    <dbReference type="NCBI Taxonomy" id="2931392"/>
    <lineage>
        <taxon>Bacteria</taxon>
        <taxon>Pseudomonadati</taxon>
        <taxon>Pseudomonadota</taxon>
        <taxon>Alphaproteobacteria</taxon>
        <taxon>Hyphomicrobiales</taxon>
        <taxon>Tepidamorphaceae</taxon>
        <taxon>Microbaculum</taxon>
    </lineage>
</organism>
<evidence type="ECO:0000256" key="4">
    <source>
        <dbReference type="ARBA" id="ARBA00022692"/>
    </source>
</evidence>
<dbReference type="GO" id="GO:0005886">
    <property type="term" value="C:plasma membrane"/>
    <property type="evidence" value="ECO:0007669"/>
    <property type="project" value="UniProtKB-SubCell"/>
</dbReference>
<dbReference type="EMBL" id="JALIDZ010000011">
    <property type="protein sequence ID" value="MCT8974230.1"/>
    <property type="molecule type" value="Genomic_DNA"/>
</dbReference>
<evidence type="ECO:0000313" key="10">
    <source>
        <dbReference type="Proteomes" id="UP001320898"/>
    </source>
</evidence>
<comment type="function">
    <text evidence="7">Part of the tripartite ATP-independent periplasmic (TRAP) transport system.</text>
</comment>
<keyword evidence="4 7" id="KW-0812">Transmembrane</keyword>
<comment type="subunit">
    <text evidence="7">The complex comprises the extracytoplasmic solute receptor protein and the two transmembrane proteins.</text>
</comment>
<comment type="subcellular location">
    <subcellularLocation>
        <location evidence="1 7">Cell inner membrane</location>
        <topology evidence="1 7">Multi-pass membrane protein</topology>
    </subcellularLocation>
</comment>
<dbReference type="Proteomes" id="UP001320898">
    <property type="component" value="Unassembled WGS sequence"/>
</dbReference>
<feature type="transmembrane region" description="Helical" evidence="7">
    <location>
        <begin position="316"/>
        <end position="346"/>
    </location>
</feature>
<keyword evidence="2" id="KW-1003">Cell membrane</keyword>
<evidence type="ECO:0000256" key="3">
    <source>
        <dbReference type="ARBA" id="ARBA00022519"/>
    </source>
</evidence>
<feature type="transmembrane region" description="Helical" evidence="7">
    <location>
        <begin position="55"/>
        <end position="75"/>
    </location>
</feature>
<dbReference type="NCBIfam" id="TIGR00786">
    <property type="entry name" value="dctM"/>
    <property type="match status" value="1"/>
</dbReference>
<feature type="transmembrane region" description="Helical" evidence="7">
    <location>
        <begin position="214"/>
        <end position="236"/>
    </location>
</feature>
<proteinExistence type="inferred from homology"/>
<name>A0AAW5R4B0_9HYPH</name>
<feature type="domain" description="TRAP C4-dicarboxylate transport system permease DctM subunit" evidence="8">
    <location>
        <begin position="7"/>
        <end position="418"/>
    </location>
</feature>
<keyword evidence="6 7" id="KW-0472">Membrane</keyword>